<comment type="caution">
    <text evidence="14">The sequence shown here is derived from an EMBL/GenBank/DDBJ whole genome shotgun (WGS) entry which is preliminary data.</text>
</comment>
<evidence type="ECO:0000256" key="6">
    <source>
        <dbReference type="ARBA" id="ARBA00022801"/>
    </source>
</evidence>
<keyword evidence="4 12" id="KW-0812">Transmembrane</keyword>
<dbReference type="GO" id="GO:0006508">
    <property type="term" value="P:proteolysis"/>
    <property type="evidence" value="ECO:0007669"/>
    <property type="project" value="UniProtKB-KW"/>
</dbReference>
<feature type="transmembrane region" description="Helical" evidence="12">
    <location>
        <begin position="20"/>
        <end position="43"/>
    </location>
</feature>
<evidence type="ECO:0000256" key="7">
    <source>
        <dbReference type="ARBA" id="ARBA00022833"/>
    </source>
</evidence>
<protein>
    <recommendedName>
        <fullName evidence="13">Peptidase M48 domain-containing protein</fullName>
    </recommendedName>
</protein>
<dbReference type="CDD" id="cd07340">
    <property type="entry name" value="M48B_Htpx_like"/>
    <property type="match status" value="1"/>
</dbReference>
<dbReference type="EMBL" id="QBMP01000015">
    <property type="protein sequence ID" value="PZO59949.1"/>
    <property type="molecule type" value="Genomic_DNA"/>
</dbReference>
<keyword evidence="8 12" id="KW-1133">Transmembrane helix</keyword>
<proteinExistence type="predicted"/>
<dbReference type="PANTHER" id="PTHR43221">
    <property type="entry name" value="PROTEASE HTPX"/>
    <property type="match status" value="1"/>
</dbReference>
<evidence type="ECO:0000256" key="5">
    <source>
        <dbReference type="ARBA" id="ARBA00022723"/>
    </source>
</evidence>
<feature type="transmembrane region" description="Helical" evidence="12">
    <location>
        <begin position="183"/>
        <end position="201"/>
    </location>
</feature>
<evidence type="ECO:0000256" key="9">
    <source>
        <dbReference type="ARBA" id="ARBA00023049"/>
    </source>
</evidence>
<evidence type="ECO:0000256" key="3">
    <source>
        <dbReference type="ARBA" id="ARBA00022670"/>
    </source>
</evidence>
<accession>A0A2W4XZJ2</accession>
<dbReference type="GO" id="GO:0046872">
    <property type="term" value="F:metal ion binding"/>
    <property type="evidence" value="ECO:0007669"/>
    <property type="project" value="UniProtKB-KW"/>
</dbReference>
<sequence length="674" mass="72479">MKNFFEHQDEARRTTGYLIFLFGCAIAFTILAMYAACLLIVSWGGVAQSFWQPSWLGIIALSVCSIVALGSLRKMFALRGGGRVVAQSLGGQLVRQDTSNPQERELLNVVEEMAIAAGIAVPEVYLLPETSINAFAAGLTPNTAVIGVTQGSLTQLNRDQLQGVIGHEFSHIVNGDMALNLKLMGLVHGLLFIHLLGRGFLFGRHRRYFSSDRDSKGGGAWLAFACSMMVIGAIGWIFGQLIKSAVSRQREFLADASAVQFTRNPEGIADALRCIARQSNHLQMSSDEAEAASHLFFNNVSALSSFVSAFSTHPPLAERIRRLGGSSASSPAQAQMASHPLAQAEGDASPIALSSLNPINQLSSAVAISSLTAAAEVHRSPGSAEGSADRSKATHTLAPDALVADIGVVTPAHLTQAQSLLNHLPHRLLQTVRSQPGAVAVVYGLLLDTKVEVRSRQKQIIADSSQKAYDSIGNIEPLLGQVPVRSRLPLLELCIPVLKQLNPEAAAQLFICVKALVKADGKLSLSEFALQSVLQYRLAPYFLPEPPSAERVSRLTDIWPDSLLLISALAKVGQREHAQVDYAFRCGIQQLPGATKQTMPTELPTCTLPNLGQVLRRLRQTNSKLKQSIAQACAHTVLIDGQTTDQEAELLRAILIALGCPVPPFIENRTLAGE</sequence>
<dbReference type="AlphaFoldDB" id="A0A2W4XZJ2"/>
<dbReference type="PROSITE" id="PS51257">
    <property type="entry name" value="PROKAR_LIPOPROTEIN"/>
    <property type="match status" value="1"/>
</dbReference>
<feature type="transmembrane region" description="Helical" evidence="12">
    <location>
        <begin position="55"/>
        <end position="72"/>
    </location>
</feature>
<dbReference type="Proteomes" id="UP000249794">
    <property type="component" value="Unassembled WGS sequence"/>
</dbReference>
<dbReference type="Gene3D" id="3.30.2010.10">
    <property type="entry name" value="Metalloproteases ('zincins'), catalytic domain"/>
    <property type="match status" value="1"/>
</dbReference>
<keyword evidence="6" id="KW-0378">Hydrolase</keyword>
<comment type="cofactor">
    <cofactor evidence="1">
        <name>Zn(2+)</name>
        <dbReference type="ChEBI" id="CHEBI:29105"/>
    </cofactor>
</comment>
<gene>
    <name evidence="14" type="ORF">DCF15_02965</name>
</gene>
<keyword evidence="9" id="KW-0482">Metalloprotease</keyword>
<feature type="transmembrane region" description="Helical" evidence="12">
    <location>
        <begin position="221"/>
        <end position="242"/>
    </location>
</feature>
<evidence type="ECO:0000313" key="14">
    <source>
        <dbReference type="EMBL" id="PZO59949.1"/>
    </source>
</evidence>
<evidence type="ECO:0000256" key="4">
    <source>
        <dbReference type="ARBA" id="ARBA00022692"/>
    </source>
</evidence>
<name>A0A2W4XZJ2_9CYAN</name>
<keyword evidence="5" id="KW-0479">Metal-binding</keyword>
<evidence type="ECO:0000256" key="8">
    <source>
        <dbReference type="ARBA" id="ARBA00022989"/>
    </source>
</evidence>
<feature type="compositionally biased region" description="Low complexity" evidence="11">
    <location>
        <begin position="326"/>
        <end position="338"/>
    </location>
</feature>
<dbReference type="Pfam" id="PF01435">
    <property type="entry name" value="Peptidase_M48"/>
    <property type="match status" value="1"/>
</dbReference>
<dbReference type="InterPro" id="IPR001915">
    <property type="entry name" value="Peptidase_M48"/>
</dbReference>
<dbReference type="GO" id="GO:0004222">
    <property type="term" value="F:metalloendopeptidase activity"/>
    <property type="evidence" value="ECO:0007669"/>
    <property type="project" value="InterPro"/>
</dbReference>
<evidence type="ECO:0000256" key="11">
    <source>
        <dbReference type="SAM" id="MobiDB-lite"/>
    </source>
</evidence>
<evidence type="ECO:0000256" key="2">
    <source>
        <dbReference type="ARBA" id="ARBA00022475"/>
    </source>
</evidence>
<evidence type="ECO:0000256" key="1">
    <source>
        <dbReference type="ARBA" id="ARBA00001947"/>
    </source>
</evidence>
<keyword evidence="2" id="KW-1003">Cell membrane</keyword>
<evidence type="ECO:0000256" key="12">
    <source>
        <dbReference type="SAM" id="Phobius"/>
    </source>
</evidence>
<dbReference type="InterPro" id="IPR050083">
    <property type="entry name" value="HtpX_protease"/>
</dbReference>
<keyword evidence="10 12" id="KW-0472">Membrane</keyword>
<evidence type="ECO:0000259" key="13">
    <source>
        <dbReference type="Pfam" id="PF01435"/>
    </source>
</evidence>
<evidence type="ECO:0000256" key="10">
    <source>
        <dbReference type="ARBA" id="ARBA00023136"/>
    </source>
</evidence>
<feature type="region of interest" description="Disordered" evidence="11">
    <location>
        <begin position="323"/>
        <end position="342"/>
    </location>
</feature>
<evidence type="ECO:0000313" key="15">
    <source>
        <dbReference type="Proteomes" id="UP000249794"/>
    </source>
</evidence>
<organism evidence="14 15">
    <name type="scientific">Phormidesmis priestleyi</name>
    <dbReference type="NCBI Taxonomy" id="268141"/>
    <lineage>
        <taxon>Bacteria</taxon>
        <taxon>Bacillati</taxon>
        <taxon>Cyanobacteriota</taxon>
        <taxon>Cyanophyceae</taxon>
        <taxon>Leptolyngbyales</taxon>
        <taxon>Leptolyngbyaceae</taxon>
        <taxon>Phormidesmis</taxon>
    </lineage>
</organism>
<keyword evidence="7" id="KW-0862">Zinc</keyword>
<feature type="domain" description="Peptidase M48" evidence="13">
    <location>
        <begin position="102"/>
        <end position="323"/>
    </location>
</feature>
<keyword evidence="3" id="KW-0645">Protease</keyword>
<reference evidence="14 15" key="2">
    <citation type="submission" date="2018-06" db="EMBL/GenBank/DDBJ databases">
        <title>Metagenomic assembly of (sub)arctic Cyanobacteria and their associated microbiome from non-axenic cultures.</title>
        <authorList>
            <person name="Baurain D."/>
        </authorList>
    </citation>
    <scope>NUCLEOTIDE SEQUENCE [LARGE SCALE GENOMIC DNA]</scope>
    <source>
        <strain evidence="14">ULC027bin1</strain>
    </source>
</reference>
<dbReference type="PANTHER" id="PTHR43221:SF2">
    <property type="entry name" value="PROTEASE HTPX HOMOLOG"/>
    <property type="match status" value="1"/>
</dbReference>
<reference evidence="15" key="1">
    <citation type="submission" date="2018-04" db="EMBL/GenBank/DDBJ databases">
        <authorList>
            <person name="Cornet L."/>
        </authorList>
    </citation>
    <scope>NUCLEOTIDE SEQUENCE [LARGE SCALE GENOMIC DNA]</scope>
</reference>